<name>A0AAE0F5T5_9CHLO</name>
<proteinExistence type="predicted"/>
<reference evidence="1 2" key="1">
    <citation type="journal article" date="2015" name="Genome Biol. Evol.">
        <title>Comparative Genomics of a Bacterivorous Green Alga Reveals Evolutionary Causalities and Consequences of Phago-Mixotrophic Mode of Nutrition.</title>
        <authorList>
            <person name="Burns J.A."/>
            <person name="Paasch A."/>
            <person name="Narechania A."/>
            <person name="Kim E."/>
        </authorList>
    </citation>
    <scope>NUCLEOTIDE SEQUENCE [LARGE SCALE GENOMIC DNA]</scope>
    <source>
        <strain evidence="1 2">PLY_AMNH</strain>
    </source>
</reference>
<protein>
    <submittedName>
        <fullName evidence="1">Uncharacterized protein</fullName>
    </submittedName>
</protein>
<evidence type="ECO:0000313" key="1">
    <source>
        <dbReference type="EMBL" id="KAK3253116.1"/>
    </source>
</evidence>
<comment type="caution">
    <text evidence="1">The sequence shown here is derived from an EMBL/GenBank/DDBJ whole genome shotgun (WGS) entry which is preliminary data.</text>
</comment>
<gene>
    <name evidence="1" type="ORF">CYMTET_37617</name>
</gene>
<sequence length="141" mass="16053">MSNGDFIALAHELSAFVSNIVFHKNVNRDVELTRDEIDKLKGVLVNSSLPAIFGSTEESTRRVSRFVLMPNSNRKTLPQLILEETEVYPPETGYMCESITEWHHGQWECWPPSGSGQQRCTTRQLGFWSWRPRGERCGGSP</sequence>
<dbReference type="EMBL" id="LGRX02024993">
    <property type="protein sequence ID" value="KAK3253116.1"/>
    <property type="molecule type" value="Genomic_DNA"/>
</dbReference>
<keyword evidence="2" id="KW-1185">Reference proteome</keyword>
<dbReference type="AlphaFoldDB" id="A0AAE0F5T5"/>
<organism evidence="1 2">
    <name type="scientific">Cymbomonas tetramitiformis</name>
    <dbReference type="NCBI Taxonomy" id="36881"/>
    <lineage>
        <taxon>Eukaryota</taxon>
        <taxon>Viridiplantae</taxon>
        <taxon>Chlorophyta</taxon>
        <taxon>Pyramimonadophyceae</taxon>
        <taxon>Pyramimonadales</taxon>
        <taxon>Pyramimonadaceae</taxon>
        <taxon>Cymbomonas</taxon>
    </lineage>
</organism>
<evidence type="ECO:0000313" key="2">
    <source>
        <dbReference type="Proteomes" id="UP001190700"/>
    </source>
</evidence>
<accession>A0AAE0F5T5</accession>
<dbReference type="Proteomes" id="UP001190700">
    <property type="component" value="Unassembled WGS sequence"/>
</dbReference>